<keyword evidence="1" id="KW-0238">DNA-binding</keyword>
<reference evidence="2" key="1">
    <citation type="submission" date="2016-10" db="EMBL/GenBank/DDBJ databases">
        <authorList>
            <person name="Varghese N."/>
        </authorList>
    </citation>
    <scope>NUCLEOTIDE SEQUENCE [LARGE SCALE GENOMIC DNA]</scope>
    <source>
        <strain evidence="2">DSM 45096 / BCRC 16803 / CGMCC 4.1857 / CIP 109030 / JCM 12277 / KCTC 19219 / NBRC 100920 / 33214</strain>
    </source>
</reference>
<dbReference type="RefSeq" id="WP_161791222.1">
    <property type="nucleotide sequence ID" value="NZ_BBPN01000008.1"/>
</dbReference>
<dbReference type="Proteomes" id="UP000183015">
    <property type="component" value="Unassembled WGS sequence"/>
</dbReference>
<dbReference type="AlphaFoldDB" id="A0A1H7UNX1"/>
<proteinExistence type="predicted"/>
<accession>A0A1H7UNX1</accession>
<name>A0A1H7UNX1_STRJI</name>
<protein>
    <submittedName>
        <fullName evidence="1">'Cold-shock' DNA-binding domain-containing protein</fullName>
    </submittedName>
</protein>
<evidence type="ECO:0000313" key="1">
    <source>
        <dbReference type="EMBL" id="SEL98328.1"/>
    </source>
</evidence>
<sequence>MSLGRLRNRTANGYGKLVEEKTVTFNVEQGYKGPQASDIVRI</sequence>
<evidence type="ECO:0000313" key="2">
    <source>
        <dbReference type="Proteomes" id="UP000183015"/>
    </source>
</evidence>
<dbReference type="EMBL" id="FOAZ01000016">
    <property type="protein sequence ID" value="SEL98328.1"/>
    <property type="molecule type" value="Genomic_DNA"/>
</dbReference>
<dbReference type="GO" id="GO:0003677">
    <property type="term" value="F:DNA binding"/>
    <property type="evidence" value="ECO:0007669"/>
    <property type="project" value="UniProtKB-KW"/>
</dbReference>
<gene>
    <name evidence="1" type="ORF">SAMN05414137_11660</name>
</gene>
<organism evidence="1 2">
    <name type="scientific">Streptacidiphilus jiangxiensis</name>
    <dbReference type="NCBI Taxonomy" id="235985"/>
    <lineage>
        <taxon>Bacteria</taxon>
        <taxon>Bacillati</taxon>
        <taxon>Actinomycetota</taxon>
        <taxon>Actinomycetes</taxon>
        <taxon>Kitasatosporales</taxon>
        <taxon>Streptomycetaceae</taxon>
        <taxon>Streptacidiphilus</taxon>
    </lineage>
</organism>
<keyword evidence="2" id="KW-1185">Reference proteome</keyword>